<keyword evidence="3" id="KW-0539">Nucleus</keyword>
<protein>
    <recommendedName>
        <fullName evidence="7">mRNA splicing factor RNA helicase</fullName>
    </recommendedName>
</protein>
<feature type="compositionally biased region" description="Low complexity" evidence="4">
    <location>
        <begin position="265"/>
        <end position="274"/>
    </location>
</feature>
<comment type="subcellular location">
    <subcellularLocation>
        <location evidence="1">Nucleus</location>
    </subcellularLocation>
</comment>
<feature type="compositionally biased region" description="Basic and acidic residues" evidence="4">
    <location>
        <begin position="108"/>
        <end position="117"/>
    </location>
</feature>
<dbReference type="PANTHER" id="PTHR13486:SF2">
    <property type="entry name" value="SPLICING FACTOR C9ORF78"/>
    <property type="match status" value="1"/>
</dbReference>
<evidence type="ECO:0000256" key="2">
    <source>
        <dbReference type="ARBA" id="ARBA00007643"/>
    </source>
</evidence>
<dbReference type="OrthoDB" id="5627at2759"/>
<feature type="region of interest" description="Disordered" evidence="4">
    <location>
        <begin position="256"/>
        <end position="309"/>
    </location>
</feature>
<evidence type="ECO:0000256" key="3">
    <source>
        <dbReference type="ARBA" id="ARBA00023242"/>
    </source>
</evidence>
<dbReference type="InterPro" id="IPR010756">
    <property type="entry name" value="Tls1-like"/>
</dbReference>
<dbReference type="OMA" id="MCDRFTA"/>
<dbReference type="GO" id="GO:0005681">
    <property type="term" value="C:spliceosomal complex"/>
    <property type="evidence" value="ECO:0007669"/>
    <property type="project" value="TreeGrafter"/>
</dbReference>
<feature type="compositionally biased region" description="Basic and acidic residues" evidence="4">
    <location>
        <begin position="292"/>
        <end position="309"/>
    </location>
</feature>
<proteinExistence type="inferred from homology"/>
<dbReference type="Proteomes" id="UP000243498">
    <property type="component" value="Unassembled WGS sequence"/>
</dbReference>
<feature type="compositionally biased region" description="Basic and acidic residues" evidence="4">
    <location>
        <begin position="145"/>
        <end position="182"/>
    </location>
</feature>
<keyword evidence="6" id="KW-1185">Reference proteome</keyword>
<dbReference type="EMBL" id="AZHC01000013">
    <property type="protein sequence ID" value="OAA42676.1"/>
    <property type="molecule type" value="Genomic_DNA"/>
</dbReference>
<evidence type="ECO:0000256" key="1">
    <source>
        <dbReference type="ARBA" id="ARBA00004123"/>
    </source>
</evidence>
<feature type="compositionally biased region" description="Basic and acidic residues" evidence="4">
    <location>
        <begin position="229"/>
        <end position="241"/>
    </location>
</feature>
<feature type="compositionally biased region" description="Basic and acidic residues" evidence="4">
    <location>
        <begin position="74"/>
        <end position="98"/>
    </location>
</feature>
<evidence type="ECO:0000313" key="6">
    <source>
        <dbReference type="Proteomes" id="UP000243498"/>
    </source>
</evidence>
<evidence type="ECO:0008006" key="7">
    <source>
        <dbReference type="Google" id="ProtNLM"/>
    </source>
</evidence>
<feature type="region of interest" description="Disordered" evidence="4">
    <location>
        <begin position="1"/>
        <end position="51"/>
    </location>
</feature>
<feature type="compositionally biased region" description="Basic residues" evidence="4">
    <location>
        <begin position="15"/>
        <end position="24"/>
    </location>
</feature>
<dbReference type="Pfam" id="PF07052">
    <property type="entry name" value="Hep_59"/>
    <property type="match status" value="1"/>
</dbReference>
<feature type="region of interest" description="Disordered" evidence="4">
    <location>
        <begin position="63"/>
        <end position="241"/>
    </location>
</feature>
<dbReference type="PANTHER" id="PTHR13486">
    <property type="entry name" value="TELOMERE LENGTH AND SILENCING PROTEIN 1 TLS1 FAMILY MEMBER"/>
    <property type="match status" value="1"/>
</dbReference>
<comment type="caution">
    <text evidence="5">The sequence shown here is derived from an EMBL/GenBank/DDBJ whole genome shotgun (WGS) entry which is preliminary data.</text>
</comment>
<comment type="similarity">
    <text evidence="2">Belongs to the TLS1 family.</text>
</comment>
<organism evidence="5 6">
    <name type="scientific">Metarhizium rileyi (strain RCEF 4871)</name>
    <name type="common">Nomuraea rileyi</name>
    <dbReference type="NCBI Taxonomy" id="1649241"/>
    <lineage>
        <taxon>Eukaryota</taxon>
        <taxon>Fungi</taxon>
        <taxon>Dikarya</taxon>
        <taxon>Ascomycota</taxon>
        <taxon>Pezizomycotina</taxon>
        <taxon>Sordariomycetes</taxon>
        <taxon>Hypocreomycetidae</taxon>
        <taxon>Hypocreales</taxon>
        <taxon>Clavicipitaceae</taxon>
        <taxon>Metarhizium</taxon>
    </lineage>
</organism>
<dbReference type="GO" id="GO:0000398">
    <property type="term" value="P:mRNA splicing, via spliceosome"/>
    <property type="evidence" value="ECO:0007669"/>
    <property type="project" value="TreeGrafter"/>
</dbReference>
<gene>
    <name evidence="5" type="ORF">NOR_04807</name>
</gene>
<name>A0A167DPF4_METRR</name>
<accession>A0A167DPF4</accession>
<feature type="compositionally biased region" description="Basic and acidic residues" evidence="4">
    <location>
        <begin position="191"/>
        <end position="213"/>
    </location>
</feature>
<reference evidence="5 6" key="1">
    <citation type="journal article" date="2016" name="Genome Biol. Evol.">
        <title>Divergent and convergent evolution of fungal pathogenicity.</title>
        <authorList>
            <person name="Shang Y."/>
            <person name="Xiao G."/>
            <person name="Zheng P."/>
            <person name="Cen K."/>
            <person name="Zhan S."/>
            <person name="Wang C."/>
        </authorList>
    </citation>
    <scope>NUCLEOTIDE SEQUENCE [LARGE SCALE GENOMIC DNA]</scope>
    <source>
        <strain evidence="5 6">RCEF 4871</strain>
    </source>
</reference>
<evidence type="ECO:0000256" key="4">
    <source>
        <dbReference type="SAM" id="MobiDB-lite"/>
    </source>
</evidence>
<dbReference type="AlphaFoldDB" id="A0A167DPF4"/>
<sequence length="309" mass="34826">MERPEDQPGPAIRFRSSKKRKAYRQRPDSDTQAAAQSQPQPPSQDEEAEAAVTTAIRLRNARKARLRGVGFTSDTHDEPATPTDEDKTLAKGIPDRFTHQTGLIATLNDRHMTEYIESRLTSSAPKPSQPSPSTAETHAPTPRDQSARQVHEQPTKHGKLLEVEVPLDVRRDTRPKAEETQKPRKRGRNRRGSDDIKRDQLVEAFLHENKLDVYDVPVQSHPTGGAGDGDGRSADDRMADEFRQRYLDEVAARRLRKRPAQMAKQQQQQQQQQQADVLKGPKLGGSRNVRAAARDILLKQEKEKSGRRP</sequence>
<evidence type="ECO:0000313" key="5">
    <source>
        <dbReference type="EMBL" id="OAA42676.1"/>
    </source>
</evidence>